<name>A0A4S2B6P9_9BACE</name>
<dbReference type="Pfam" id="PF15869">
    <property type="entry name" value="TolB_like"/>
    <property type="match status" value="1"/>
</dbReference>
<sequence>MKDRILLLLLGTSILFSCSQKERYLDAQSFNFNDFEAEIELKGKTLEFDDLIMNPIGLQVYDSILITLEYGGESLCNIYNLNTKKKIGGRLTKGQGPNEMLMPSFIDNDGESIQIIDMATSTIYNYDLIDFIENANSQPISKIKLAESINSGAQILGDKFIGYPYFKERQLYVFDKEGKKIGEMVDFPRSTIDYSDMERTDAYYMGFATNGSDRVAICYYMTDLIEIYDSVGVLKNSMHGPEHFFSYFKEEHDADGVTSYPVKGKNRDSYFAPRSAGSQLFVLYNGRYVDEKGHDSCCKKLFSFSWDGNPKNVYILDDAIFTFCVDKKKHKIYGVGNSPDNHIVEYSY</sequence>
<accession>A0A4S2B6P9</accession>
<dbReference type="EMBL" id="SRYZ01000004">
    <property type="protein sequence ID" value="TGY08974.1"/>
    <property type="molecule type" value="Genomic_DNA"/>
</dbReference>
<dbReference type="RefSeq" id="WP_136009212.1">
    <property type="nucleotide sequence ID" value="NZ_SRYZ01000004.1"/>
</dbReference>
<evidence type="ECO:0000313" key="1">
    <source>
        <dbReference type="EMBL" id="TGY08974.1"/>
    </source>
</evidence>
<dbReference type="PROSITE" id="PS51257">
    <property type="entry name" value="PROKAR_LIPOPROTEIN"/>
    <property type="match status" value="1"/>
</dbReference>
<keyword evidence="2" id="KW-1185">Reference proteome</keyword>
<evidence type="ECO:0008006" key="3">
    <source>
        <dbReference type="Google" id="ProtNLM"/>
    </source>
</evidence>
<gene>
    <name evidence="1" type="ORF">E5355_03625</name>
</gene>
<dbReference type="AlphaFoldDB" id="A0A4S2B6P9"/>
<evidence type="ECO:0000313" key="2">
    <source>
        <dbReference type="Proteomes" id="UP000310532"/>
    </source>
</evidence>
<reference evidence="1 2" key="1">
    <citation type="submission" date="2019-04" db="EMBL/GenBank/DDBJ databases">
        <title>Microbes associate with the intestines of laboratory mice.</title>
        <authorList>
            <person name="Navarre W."/>
            <person name="Wong E."/>
            <person name="Huang K."/>
            <person name="Tropini C."/>
            <person name="Ng K."/>
            <person name="Yu B."/>
        </authorList>
    </citation>
    <scope>NUCLEOTIDE SEQUENCE [LARGE SCALE GENOMIC DNA]</scope>
    <source>
        <strain evidence="1 2">NM69_E16B</strain>
    </source>
</reference>
<dbReference type="Proteomes" id="UP000310532">
    <property type="component" value="Unassembled WGS sequence"/>
</dbReference>
<protein>
    <recommendedName>
        <fullName evidence="3">6-bladed beta-propeller</fullName>
    </recommendedName>
</protein>
<comment type="caution">
    <text evidence="1">The sequence shown here is derived from an EMBL/GenBank/DDBJ whole genome shotgun (WGS) entry which is preliminary data.</text>
</comment>
<organism evidence="1 2">
    <name type="scientific">Bacteroides muris</name>
    <name type="common">ex Afrizal et al. 2022</name>
    <dbReference type="NCBI Taxonomy" id="2516960"/>
    <lineage>
        <taxon>Bacteria</taxon>
        <taxon>Pseudomonadati</taxon>
        <taxon>Bacteroidota</taxon>
        <taxon>Bacteroidia</taxon>
        <taxon>Bacteroidales</taxon>
        <taxon>Bacteroidaceae</taxon>
        <taxon>Bacteroides</taxon>
    </lineage>
</organism>
<proteinExistence type="predicted"/>